<evidence type="ECO:0000313" key="3">
    <source>
        <dbReference type="Proteomes" id="UP000294802"/>
    </source>
</evidence>
<dbReference type="OrthoDB" id="9881257at2"/>
<reference evidence="2 3" key="1">
    <citation type="submission" date="2019-01" db="EMBL/GenBank/DDBJ databases">
        <title>Draft genome sequences of the type strains of six Macrococcus species.</title>
        <authorList>
            <person name="Mazhar S."/>
            <person name="Altermann E."/>
            <person name="Hill C."/>
            <person name="Mcauliffe O."/>
        </authorList>
    </citation>
    <scope>NUCLEOTIDE SEQUENCE [LARGE SCALE GENOMIC DNA]</scope>
    <source>
        <strain evidence="2 3">CCM4815</strain>
    </source>
</reference>
<dbReference type="Proteomes" id="UP000294802">
    <property type="component" value="Unassembled WGS sequence"/>
</dbReference>
<proteinExistence type="predicted"/>
<comment type="caution">
    <text evidence="2">The sequence shown here is derived from an EMBL/GenBank/DDBJ whole genome shotgun (WGS) entry which is preliminary data.</text>
</comment>
<dbReference type="EMBL" id="SCWB01000017">
    <property type="protein sequence ID" value="TDM07116.1"/>
    <property type="molecule type" value="Genomic_DNA"/>
</dbReference>
<dbReference type="AlphaFoldDB" id="A0A4R6BT28"/>
<keyword evidence="3" id="KW-1185">Reference proteome</keyword>
<sequence length="378" mass="43800">MKSMFRRSKKVPIVGQVFIDQNAQLKMRLIIFLMIIAVIVMLLTDHFVIALILMIIILMIILENRENYRLIRSIKIEDDRHHIYPVVGKWFNYTIYIRSLEHVNTTMTLHLSISNGSHYFSNHQGSMSYTLAATGISKIDIPIFIQERGAFQIIIQNIHLPGQFHIQQVNFEPKTYLSRLYASYGNFEMRSIDQHAVDEVSNRTEHGDSMEKFSNSLYDYTQPFNQLDWPATLKSQALLVKQTEIAVNHAVILSLNVGNYNTVNASIESDLRELAHFALTLYDQGNPFYIGINTISYITSNESPILYINQEIMKDELHRLIATFSRDSYILPYTSLIQTMTEQIHENGVWYHFGPAEQSVKDMFNRCLISPVYMEVSE</sequence>
<evidence type="ECO:0000256" key="1">
    <source>
        <dbReference type="SAM" id="Phobius"/>
    </source>
</evidence>
<accession>A0A4R6BT28</accession>
<feature type="transmembrane region" description="Helical" evidence="1">
    <location>
        <begin position="29"/>
        <end position="62"/>
    </location>
</feature>
<evidence type="ECO:0000313" key="2">
    <source>
        <dbReference type="EMBL" id="TDM07116.1"/>
    </source>
</evidence>
<keyword evidence="1" id="KW-0472">Membrane</keyword>
<gene>
    <name evidence="2" type="ORF">ERX29_09505</name>
</gene>
<organism evidence="2 3">
    <name type="scientific">Macrococcus lamae</name>
    <dbReference type="NCBI Taxonomy" id="198484"/>
    <lineage>
        <taxon>Bacteria</taxon>
        <taxon>Bacillati</taxon>
        <taxon>Bacillota</taxon>
        <taxon>Bacilli</taxon>
        <taxon>Bacillales</taxon>
        <taxon>Staphylococcaceae</taxon>
        <taxon>Macrococcus</taxon>
    </lineage>
</organism>
<keyword evidence="1" id="KW-0812">Transmembrane</keyword>
<name>A0A4R6BT28_9STAP</name>
<keyword evidence="1" id="KW-1133">Transmembrane helix</keyword>
<protein>
    <submittedName>
        <fullName evidence="2">DUF58 domain-containing protein</fullName>
    </submittedName>
</protein>